<keyword evidence="2" id="KW-1185">Reference proteome</keyword>
<name>A0A6A6CME9_ZASCE</name>
<accession>A0A6A6CME9</accession>
<evidence type="ECO:0000313" key="2">
    <source>
        <dbReference type="Proteomes" id="UP000799537"/>
    </source>
</evidence>
<protein>
    <submittedName>
        <fullName evidence="1">Uncharacterized protein</fullName>
    </submittedName>
</protein>
<organism evidence="1 2">
    <name type="scientific">Zasmidium cellare ATCC 36951</name>
    <dbReference type="NCBI Taxonomy" id="1080233"/>
    <lineage>
        <taxon>Eukaryota</taxon>
        <taxon>Fungi</taxon>
        <taxon>Dikarya</taxon>
        <taxon>Ascomycota</taxon>
        <taxon>Pezizomycotina</taxon>
        <taxon>Dothideomycetes</taxon>
        <taxon>Dothideomycetidae</taxon>
        <taxon>Mycosphaerellales</taxon>
        <taxon>Mycosphaerellaceae</taxon>
        <taxon>Zasmidium</taxon>
    </lineage>
</organism>
<dbReference type="RefSeq" id="XP_033669306.1">
    <property type="nucleotide sequence ID" value="XM_033805730.1"/>
</dbReference>
<dbReference type="GeneID" id="54559002"/>
<evidence type="ECO:0000313" key="1">
    <source>
        <dbReference type="EMBL" id="KAF2168417.1"/>
    </source>
</evidence>
<proteinExistence type="predicted"/>
<reference evidence="1" key="1">
    <citation type="journal article" date="2020" name="Stud. Mycol.">
        <title>101 Dothideomycetes genomes: a test case for predicting lifestyles and emergence of pathogens.</title>
        <authorList>
            <person name="Haridas S."/>
            <person name="Albert R."/>
            <person name="Binder M."/>
            <person name="Bloem J."/>
            <person name="Labutti K."/>
            <person name="Salamov A."/>
            <person name="Andreopoulos B."/>
            <person name="Baker S."/>
            <person name="Barry K."/>
            <person name="Bills G."/>
            <person name="Bluhm B."/>
            <person name="Cannon C."/>
            <person name="Castanera R."/>
            <person name="Culley D."/>
            <person name="Daum C."/>
            <person name="Ezra D."/>
            <person name="Gonzalez J."/>
            <person name="Henrissat B."/>
            <person name="Kuo A."/>
            <person name="Liang C."/>
            <person name="Lipzen A."/>
            <person name="Lutzoni F."/>
            <person name="Magnuson J."/>
            <person name="Mondo S."/>
            <person name="Nolan M."/>
            <person name="Ohm R."/>
            <person name="Pangilinan J."/>
            <person name="Park H.-J."/>
            <person name="Ramirez L."/>
            <person name="Alfaro M."/>
            <person name="Sun H."/>
            <person name="Tritt A."/>
            <person name="Yoshinaga Y."/>
            <person name="Zwiers L.-H."/>
            <person name="Turgeon B."/>
            <person name="Goodwin S."/>
            <person name="Spatafora J."/>
            <person name="Crous P."/>
            <person name="Grigoriev I."/>
        </authorList>
    </citation>
    <scope>NUCLEOTIDE SEQUENCE</scope>
    <source>
        <strain evidence="1">ATCC 36951</strain>
    </source>
</reference>
<dbReference type="EMBL" id="ML993590">
    <property type="protein sequence ID" value="KAF2168417.1"/>
    <property type="molecule type" value="Genomic_DNA"/>
</dbReference>
<dbReference type="AlphaFoldDB" id="A0A6A6CME9"/>
<sequence>MQTEMEFSWKKINRGADIRRVGNRIERRAVDREQSRGERNAEAREAKIRALRKKKTSTWSRWIAQLARGAWDKVTDNVQFISKAKDRNQHHTFVYTHSTSLKPAFTSNHRHGQRHPQDRALYKERHDWADRHEEDVAGVKDLLERAAAGVTVSLAIPAKARLMLVLREVENMAKLNNKTDWANTISLLHTRSRGRARRLGLRETMGRRRVLVEAVICKNVWFKKLLDDTVIWALRSALFTQDLSIGQP</sequence>
<gene>
    <name evidence="1" type="ORF">M409DRAFT_21167</name>
</gene>
<dbReference type="Proteomes" id="UP000799537">
    <property type="component" value="Unassembled WGS sequence"/>
</dbReference>